<keyword evidence="9 13" id="KW-0010">Activator</keyword>
<evidence type="ECO:0000313" key="16">
    <source>
        <dbReference type="Proteomes" id="UP000515208"/>
    </source>
</evidence>
<dbReference type="InterPro" id="IPR013800">
    <property type="entry name" value="STAT_TF_alpha"/>
</dbReference>
<dbReference type="SUPFAM" id="SSF48092">
    <property type="entry name" value="Transcription factor STAT-4 N-domain"/>
    <property type="match status" value="1"/>
</dbReference>
<dbReference type="InterPro" id="IPR036860">
    <property type="entry name" value="SH2_dom_sf"/>
</dbReference>
<evidence type="ECO:0000256" key="10">
    <source>
        <dbReference type="ARBA" id="ARBA00023163"/>
    </source>
</evidence>
<keyword evidence="10 13" id="KW-0804">Transcription</keyword>
<dbReference type="Gene3D" id="1.10.238.10">
    <property type="entry name" value="EF-hand"/>
    <property type="match status" value="1"/>
</dbReference>
<evidence type="ECO:0000256" key="8">
    <source>
        <dbReference type="ARBA" id="ARBA00023125"/>
    </source>
</evidence>
<comment type="subcellular location">
    <subcellularLocation>
        <location evidence="2 13">Cytoplasm</location>
    </subcellularLocation>
    <subcellularLocation>
        <location evidence="1 13">Nucleus</location>
    </subcellularLocation>
</comment>
<dbReference type="GO" id="GO:0003700">
    <property type="term" value="F:DNA-binding transcription factor activity"/>
    <property type="evidence" value="ECO:0007669"/>
    <property type="project" value="InterPro"/>
</dbReference>
<dbReference type="Pfam" id="PF00017">
    <property type="entry name" value="SH2"/>
    <property type="match status" value="1"/>
</dbReference>
<gene>
    <name evidence="17" type="primary">LOC104990787</name>
</gene>
<evidence type="ECO:0000256" key="6">
    <source>
        <dbReference type="ARBA" id="ARBA00022999"/>
    </source>
</evidence>
<evidence type="ECO:0000256" key="11">
    <source>
        <dbReference type="ARBA" id="ARBA00023242"/>
    </source>
</evidence>
<dbReference type="Gene3D" id="3.30.505.10">
    <property type="entry name" value="SH2 domain"/>
    <property type="match status" value="1"/>
</dbReference>
<dbReference type="GO" id="GO:0005829">
    <property type="term" value="C:cytosol"/>
    <property type="evidence" value="ECO:0007669"/>
    <property type="project" value="UniProtKB-ARBA"/>
</dbReference>
<dbReference type="InterPro" id="IPR048988">
    <property type="entry name" value="STAT_linker"/>
</dbReference>
<keyword evidence="16" id="KW-1185">Reference proteome</keyword>
<dbReference type="CDD" id="cd16849">
    <property type="entry name" value="STAT5_DBD"/>
    <property type="match status" value="1"/>
</dbReference>
<feature type="region of interest" description="Disordered" evidence="14">
    <location>
        <begin position="782"/>
        <end position="816"/>
    </location>
</feature>
<evidence type="ECO:0000256" key="4">
    <source>
        <dbReference type="ARBA" id="ARBA00022490"/>
    </source>
</evidence>
<dbReference type="GO" id="GO:0003677">
    <property type="term" value="F:DNA binding"/>
    <property type="evidence" value="ECO:0007669"/>
    <property type="project" value="UniProtKB-KW"/>
</dbReference>
<dbReference type="SMART" id="SM00964">
    <property type="entry name" value="STAT_int"/>
    <property type="match status" value="1"/>
</dbReference>
<dbReference type="InterPro" id="IPR012345">
    <property type="entry name" value="STAT_TF_DNA-bd_N"/>
</dbReference>
<organism evidence="16 17">
    <name type="scientific">Bison bison bison</name>
    <name type="common">North American plains bison</name>
    <dbReference type="NCBI Taxonomy" id="43346"/>
    <lineage>
        <taxon>Eukaryota</taxon>
        <taxon>Metazoa</taxon>
        <taxon>Chordata</taxon>
        <taxon>Craniata</taxon>
        <taxon>Vertebrata</taxon>
        <taxon>Euteleostomi</taxon>
        <taxon>Mammalia</taxon>
        <taxon>Eutheria</taxon>
        <taxon>Laurasiatheria</taxon>
        <taxon>Artiodactyla</taxon>
        <taxon>Ruminantia</taxon>
        <taxon>Pecora</taxon>
        <taxon>Bovidae</taxon>
        <taxon>Bovinae</taxon>
        <taxon>Bison</taxon>
    </lineage>
</organism>
<dbReference type="SUPFAM" id="SSF49417">
    <property type="entry name" value="p53-like transcription factors"/>
    <property type="match status" value="1"/>
</dbReference>
<dbReference type="OrthoDB" id="19300at2759"/>
<keyword evidence="4 13" id="KW-0963">Cytoplasm</keyword>
<dbReference type="GO" id="GO:0005634">
    <property type="term" value="C:nucleus"/>
    <property type="evidence" value="ECO:0007669"/>
    <property type="project" value="UniProtKB-SubCell"/>
</dbReference>
<dbReference type="Gene3D" id="2.60.40.630">
    <property type="entry name" value="STAT transcription factor, DNA-binding domain"/>
    <property type="match status" value="1"/>
</dbReference>
<dbReference type="InterPro" id="IPR015988">
    <property type="entry name" value="STAT_TF_CC"/>
</dbReference>
<evidence type="ECO:0000256" key="2">
    <source>
        <dbReference type="ARBA" id="ARBA00004496"/>
    </source>
</evidence>
<evidence type="ECO:0000256" key="9">
    <source>
        <dbReference type="ARBA" id="ARBA00023159"/>
    </source>
</evidence>
<dbReference type="FunFam" id="1.10.532.10:FF:000002">
    <property type="entry name" value="Signal transducer and activator of transcription"/>
    <property type="match status" value="1"/>
</dbReference>
<evidence type="ECO:0000256" key="12">
    <source>
        <dbReference type="PROSITE-ProRule" id="PRU00191"/>
    </source>
</evidence>
<evidence type="ECO:0000256" key="14">
    <source>
        <dbReference type="SAM" id="MobiDB-lite"/>
    </source>
</evidence>
<dbReference type="InterPro" id="IPR000980">
    <property type="entry name" value="SH2"/>
</dbReference>
<dbReference type="FunFam" id="2.60.40.630:FF:000002">
    <property type="entry name" value="Signal transducer and activator of transcription"/>
    <property type="match status" value="1"/>
</dbReference>
<dbReference type="InterPro" id="IPR036535">
    <property type="entry name" value="STAT_N_sf"/>
</dbReference>
<dbReference type="GO" id="GO:0007166">
    <property type="term" value="P:cell surface receptor signaling pathway"/>
    <property type="evidence" value="ECO:0007669"/>
    <property type="project" value="UniProtKB-ARBA"/>
</dbReference>
<evidence type="ECO:0000313" key="17">
    <source>
        <dbReference type="RefSeq" id="XP_010841406.1"/>
    </source>
</evidence>
<feature type="region of interest" description="Disordered" evidence="14">
    <location>
        <begin position="932"/>
        <end position="957"/>
    </location>
</feature>
<dbReference type="RefSeq" id="XP_010841406.1">
    <property type="nucleotide sequence ID" value="XM_010843104.1"/>
</dbReference>
<dbReference type="FunFam" id="3.30.505.10:FF:000069">
    <property type="entry name" value="Signal transducer and activator of transcription"/>
    <property type="match status" value="1"/>
</dbReference>
<comment type="similarity">
    <text evidence="3 13">Belongs to the transcription factor STAT family.</text>
</comment>
<dbReference type="AlphaFoldDB" id="A0A6P3HGM5"/>
<feature type="domain" description="SH2" evidence="15">
    <location>
        <begin position="681"/>
        <end position="778"/>
    </location>
</feature>
<evidence type="ECO:0000256" key="7">
    <source>
        <dbReference type="ARBA" id="ARBA00023015"/>
    </source>
</evidence>
<keyword evidence="6 12" id="KW-0727">SH2 domain</keyword>
<dbReference type="Proteomes" id="UP000515208">
    <property type="component" value="Unplaced"/>
</dbReference>
<evidence type="ECO:0000259" key="15">
    <source>
        <dbReference type="PROSITE" id="PS50001"/>
    </source>
</evidence>
<dbReference type="SUPFAM" id="SSF55550">
    <property type="entry name" value="SH2 domain"/>
    <property type="match status" value="1"/>
</dbReference>
<dbReference type="InterPro" id="IPR035858">
    <property type="entry name" value="STAT5a/5b_DBD"/>
</dbReference>
<reference evidence="17" key="1">
    <citation type="submission" date="2025-08" db="UniProtKB">
        <authorList>
            <consortium name="RefSeq"/>
        </authorList>
    </citation>
    <scope>IDENTIFICATION</scope>
    <source>
        <tissue evidence="17">Blood</tissue>
    </source>
</reference>
<dbReference type="Gene3D" id="1.10.532.10">
    <property type="entry name" value="STAT transcription factor, N-terminal domain"/>
    <property type="match status" value="1"/>
</dbReference>
<dbReference type="Pfam" id="PF01017">
    <property type="entry name" value="STAT_alpha"/>
    <property type="match status" value="2"/>
</dbReference>
<dbReference type="SMART" id="SM00252">
    <property type="entry name" value="SH2"/>
    <property type="match status" value="1"/>
</dbReference>
<dbReference type="InterPro" id="IPR013801">
    <property type="entry name" value="STAT_TF_DNA-bd"/>
</dbReference>
<keyword evidence="8 13" id="KW-0238">DNA-binding</keyword>
<dbReference type="InterPro" id="IPR001217">
    <property type="entry name" value="STAT"/>
</dbReference>
<evidence type="ECO:0000256" key="1">
    <source>
        <dbReference type="ARBA" id="ARBA00004123"/>
    </source>
</evidence>
<evidence type="ECO:0000256" key="13">
    <source>
        <dbReference type="RuleBase" id="RU046415"/>
    </source>
</evidence>
<dbReference type="Gene3D" id="1.20.1050.20">
    <property type="entry name" value="STAT transcription factor, all-alpha domain"/>
    <property type="match status" value="2"/>
</dbReference>
<keyword evidence="7 13" id="KW-0805">Transcription regulation</keyword>
<proteinExistence type="inferred from homology"/>
<evidence type="ECO:0000256" key="3">
    <source>
        <dbReference type="ARBA" id="ARBA00005586"/>
    </source>
</evidence>
<evidence type="ECO:0000256" key="5">
    <source>
        <dbReference type="ARBA" id="ARBA00022553"/>
    </source>
</evidence>
<keyword evidence="11 13" id="KW-0539">Nucleus</keyword>
<dbReference type="Pfam" id="PF21354">
    <property type="entry name" value="STAT_linker"/>
    <property type="match status" value="1"/>
</dbReference>
<dbReference type="PROSITE" id="PS50001">
    <property type="entry name" value="SH2"/>
    <property type="match status" value="1"/>
</dbReference>
<dbReference type="Pfam" id="PF02864">
    <property type="entry name" value="STAT_bind"/>
    <property type="match status" value="1"/>
</dbReference>
<dbReference type="SUPFAM" id="SSF47655">
    <property type="entry name" value="STAT"/>
    <property type="match status" value="2"/>
</dbReference>
<dbReference type="InterPro" id="IPR008967">
    <property type="entry name" value="p53-like_TF_DNA-bd_sf"/>
</dbReference>
<accession>A0A6P3HGM5</accession>
<dbReference type="KEGG" id="bbis:104990787"/>
<sequence>MAGWIQAQQLQGDALRQMQVLYGQHFPIEVRHYLAQWIESQPWDAIDLDNPQDRAQATQLLEGLVQELQKKAEHQVGEDGFLLKIKLGHYATQLQNTYDRCPMELVRCIRHILYNEQRLVREANNGSSSAGILVDAMSQKHLQINQTFEELRLVTQDTENELKKLQQTQEYFIIQYQESLRIQAQFAQLAQLNPQERLSRETALQQKQVSLEAWLQREAQTLQQYRVVSGLSSRVVLPAAVCAHVYMSSWLPLSGHGSYPTSGVFDADAGVLFCAPSPGRMLGWGQVAKWHSGWLDPSQCRFSWVFLWFFWKAGHLCCAQCTGEVARAPGLPGGGAGCGPCPRLGACQLLAWRTGVKPMSFPWALGLGFRCEKLAEIIWQNRQQIRRAEHLCQQLPIPGPVEEMLAEVNATITDIISALVTSTFIIEKQPPQVLKTQTKFAATVRLLVGGKLNVHMNPPQVKATIISEQQAKSLLKNENTRNECSGEILNNCCVMEYHQATGTLSAHFRNMSLKRIKRADRRGAESVTEEKFTVLFESQFSVGSNELVFQVKTLSLPVVVIVHGSQDHNATATVLWDNAFAEPGRVPFAVPDKVLWPQLCEALNMKFKAEVQSNRGLTKENLVFLAQKLFNSSSSHLEDYNGMSVSWSQFNRENLPGWNYTFWQWFDGVMEVLKKHHKPHWNDGAILGFVNKQQAHDLLINKPDGTFLLRFSDSEIGGITIAWKFDSPDRNLWNLKPFTTRDFSIRSLADRLGDLNYLIYVFPDRPKDEVFSKYYTPVLGASAQHTPQHTPGAKQRVHPRKSPGAISPVRAGPWDGTRHAEGISGLRAPRAILGFVNKQQAHEAETPTYPGEGNWAWSQGAGSASSHRFVSASADSAGSNATYMDQAPSPAVCPQPHYNMYPQNPDPVLDQDGEFDLDETMDVARHVEELLRRPMDSLEPSLPPPTGLFTPGRGSLS</sequence>
<dbReference type="InterPro" id="IPR013799">
    <property type="entry name" value="STAT_TF_prot_interaction"/>
</dbReference>
<name>A0A6P3HGM5_BISBB</name>
<dbReference type="FunFam" id="1.10.238.10:FF:000029">
    <property type="entry name" value="Signal transducer and transcription activator 6"/>
    <property type="match status" value="1"/>
</dbReference>
<dbReference type="GeneID" id="104990787"/>
<dbReference type="PANTHER" id="PTHR11801">
    <property type="entry name" value="SIGNAL TRANSDUCER AND ACTIVATOR OF TRANSCRIPTION"/>
    <property type="match status" value="1"/>
</dbReference>
<keyword evidence="5 13" id="KW-0597">Phosphoprotein</keyword>
<protein>
    <recommendedName>
        <fullName evidence="13">Signal transducer and activator of transcription</fullName>
    </recommendedName>
</protein>
<dbReference type="Pfam" id="PF02865">
    <property type="entry name" value="STAT_int"/>
    <property type="match status" value="1"/>
</dbReference>